<dbReference type="Pfam" id="PF23074">
    <property type="entry name" value="PH_FT_N"/>
    <property type="match status" value="1"/>
</dbReference>
<organism evidence="3 4">
    <name type="scientific">Cordyceps fumosorosea (strain ARSEF 2679)</name>
    <name type="common">Isaria fumosorosea</name>
    <dbReference type="NCBI Taxonomy" id="1081104"/>
    <lineage>
        <taxon>Eukaryota</taxon>
        <taxon>Fungi</taxon>
        <taxon>Dikarya</taxon>
        <taxon>Ascomycota</taxon>
        <taxon>Pezizomycotina</taxon>
        <taxon>Sordariomycetes</taxon>
        <taxon>Hypocreomycetidae</taxon>
        <taxon>Hypocreales</taxon>
        <taxon>Cordycipitaceae</taxon>
        <taxon>Cordyceps</taxon>
    </lineage>
</organism>
<protein>
    <submittedName>
        <fullName evidence="3">Uncharacterized protein</fullName>
    </submittedName>
</protein>
<sequence length="492" mass="57283">MPEGMPYNPGMDTTLLMALFSESKKCVAAERLVRSFRAVVSRPTGNGPQRLIDMLEALRLAMLSFADLFPLNIRSIHGYLNHLDMVVPSISATLDRLLTIMKYCLSRRYFDNAGWDHLLFVMSGGDRPGVELWDRLKLYHDFFNVLFFAIIRAPSFEWKRAEDIRVQIMDLRDDDGIRPPKNLQTVFVPFNHLPAARVRADSATQHWAIKIMDRRPKTMTKFETQCFSEIIGEGFHWNETAIAEKSNLIFQRTFRNDNDSFKNDGICLTVFINHTDKLPYLLLRTMDKHSRTPSYQCRQLNDIRIERDKTTLHLWRWSFRENCFVYLAVLHFDTFEELVVTQCALLALKAQTSLLARAITHEESRFRDDTKILNQPMVITDGGVLHKLHIYRDNMTATKRLYACVAKGERLQAHAPAWTVFFSDRKTKPRLECIGDNTLIIHHAAVYTFGDRYTTPRHDIRHFEIHFVRGRGKFEQQNAPHLSVFSADKDER</sequence>
<proteinExistence type="predicted"/>
<keyword evidence="4" id="KW-1185">Reference proteome</keyword>
<evidence type="ECO:0000313" key="4">
    <source>
        <dbReference type="Proteomes" id="UP000076744"/>
    </source>
</evidence>
<dbReference type="InterPro" id="IPR057082">
    <property type="entry name" value="PH_C"/>
</dbReference>
<dbReference type="RefSeq" id="XP_018705560.1">
    <property type="nucleotide sequence ID" value="XM_018847353.1"/>
</dbReference>
<dbReference type="GeneID" id="30020039"/>
<dbReference type="OrthoDB" id="5345571at2759"/>
<comment type="caution">
    <text evidence="3">The sequence shown here is derived from an EMBL/GenBank/DDBJ whole genome shotgun (WGS) entry which is preliminary data.</text>
</comment>
<dbReference type="AlphaFoldDB" id="A0A167ZIW6"/>
<evidence type="ECO:0000259" key="1">
    <source>
        <dbReference type="Pfam" id="PF23074"/>
    </source>
</evidence>
<feature type="domain" description="PH" evidence="1">
    <location>
        <begin position="260"/>
        <end position="354"/>
    </location>
</feature>
<accession>A0A167ZIW6</accession>
<dbReference type="EMBL" id="AZHB01000007">
    <property type="protein sequence ID" value="OAA67571.1"/>
    <property type="molecule type" value="Genomic_DNA"/>
</dbReference>
<name>A0A167ZIW6_CORFA</name>
<dbReference type="Proteomes" id="UP000076744">
    <property type="component" value="Unassembled WGS sequence"/>
</dbReference>
<feature type="domain" description="PH" evidence="2">
    <location>
        <begin position="379"/>
        <end position="469"/>
    </location>
</feature>
<reference evidence="3 4" key="1">
    <citation type="journal article" date="2016" name="Genome Biol. Evol.">
        <title>Divergent and convergent evolution of fungal pathogenicity.</title>
        <authorList>
            <person name="Shang Y."/>
            <person name="Xiao G."/>
            <person name="Zheng P."/>
            <person name="Cen K."/>
            <person name="Zhan S."/>
            <person name="Wang C."/>
        </authorList>
    </citation>
    <scope>NUCLEOTIDE SEQUENCE [LARGE SCALE GENOMIC DNA]</scope>
    <source>
        <strain evidence="3 4">ARSEF 2679</strain>
    </source>
</reference>
<dbReference type="InterPro" id="IPR057081">
    <property type="entry name" value="PH_N"/>
</dbReference>
<evidence type="ECO:0000259" key="2">
    <source>
        <dbReference type="Pfam" id="PF23076"/>
    </source>
</evidence>
<dbReference type="Pfam" id="PF23076">
    <property type="entry name" value="PH_FT_C"/>
    <property type="match status" value="1"/>
</dbReference>
<evidence type="ECO:0000313" key="3">
    <source>
        <dbReference type="EMBL" id="OAA67571.1"/>
    </source>
</evidence>
<gene>
    <name evidence="3" type="ORF">ISF_03747</name>
</gene>